<dbReference type="InterPro" id="IPR029044">
    <property type="entry name" value="Nucleotide-diphossugar_trans"/>
</dbReference>
<reference evidence="2 3" key="1">
    <citation type="submission" date="2022-06" db="EMBL/GenBank/DDBJ databases">
        <title>Isolation of gut microbiota from human fecal samples.</title>
        <authorList>
            <person name="Pamer E.G."/>
            <person name="Barat B."/>
            <person name="Waligurski E."/>
            <person name="Medina S."/>
            <person name="Paddock L."/>
            <person name="Mostad J."/>
        </authorList>
    </citation>
    <scope>NUCLEOTIDE SEQUENCE [LARGE SCALE GENOMIC DNA]</scope>
    <source>
        <strain evidence="2 3">DFI.9.90</strain>
    </source>
</reference>
<evidence type="ECO:0000259" key="1">
    <source>
        <dbReference type="Pfam" id="PF00535"/>
    </source>
</evidence>
<dbReference type="AlphaFoldDB" id="A0AAW5K9Z0"/>
<feature type="domain" description="Glycosyltransferase 2-like" evidence="1">
    <location>
        <begin position="19"/>
        <end position="179"/>
    </location>
</feature>
<accession>A0AAW5K9Z0</accession>
<dbReference type="GO" id="GO:0016758">
    <property type="term" value="F:hexosyltransferase activity"/>
    <property type="evidence" value="ECO:0007669"/>
    <property type="project" value="UniProtKB-ARBA"/>
</dbReference>
<dbReference type="CDD" id="cd04196">
    <property type="entry name" value="GT_2_like_d"/>
    <property type="match status" value="1"/>
</dbReference>
<dbReference type="Gene3D" id="3.90.550.10">
    <property type="entry name" value="Spore Coat Polysaccharide Biosynthesis Protein SpsA, Chain A"/>
    <property type="match status" value="1"/>
</dbReference>
<dbReference type="RefSeq" id="WP_256181996.1">
    <property type="nucleotide sequence ID" value="NZ_JANFYT010000018.1"/>
</dbReference>
<dbReference type="PANTHER" id="PTHR22916">
    <property type="entry name" value="GLYCOSYLTRANSFERASE"/>
    <property type="match status" value="1"/>
</dbReference>
<dbReference type="EMBL" id="JANFYT010000018">
    <property type="protein sequence ID" value="MCQ4814663.1"/>
    <property type="molecule type" value="Genomic_DNA"/>
</dbReference>
<gene>
    <name evidence="2" type="ORF">NE630_09505</name>
</gene>
<dbReference type="Proteomes" id="UP001205919">
    <property type="component" value="Unassembled WGS sequence"/>
</dbReference>
<dbReference type="SUPFAM" id="SSF53448">
    <property type="entry name" value="Nucleotide-diphospho-sugar transferases"/>
    <property type="match status" value="1"/>
</dbReference>
<sequence length="315" mass="36347">MLRSLSLKEVKKNNMCVIILMSTYNGERYLKEQVESILSQTVPIQLFVRDDGSADATHDILDYYQDKGKLTWYEGKNLGAGESFFDAVLHAPEAEYYAFADQDDYWLPEKIEKAIEKIKTIDNDNVPILYCSDPIPTDAELHPLCIKRKTSAYPEITLGLALMESIAPGCTFVFNRKALLEFRKFPIEGIDIHDWALYRIVCALGGIVIHDDSSYILYRQHGSNCIGFQQRNFSHWINRFKRLKKNKGMRSVFARYLLICYGDALSMENKKLLARIVDYDKILLKKNKLIFSNDLKMSHCVDSFILKCLIILNLM</sequence>
<name>A0AAW5K9Z0_9BACT</name>
<dbReference type="InterPro" id="IPR001173">
    <property type="entry name" value="Glyco_trans_2-like"/>
</dbReference>
<protein>
    <submittedName>
        <fullName evidence="2">Glycosyltransferase family 2 protein</fullName>
    </submittedName>
</protein>
<keyword evidence="3" id="KW-1185">Reference proteome</keyword>
<comment type="caution">
    <text evidence="2">The sequence shown here is derived from an EMBL/GenBank/DDBJ whole genome shotgun (WGS) entry which is preliminary data.</text>
</comment>
<dbReference type="Pfam" id="PF00535">
    <property type="entry name" value="Glycos_transf_2"/>
    <property type="match status" value="1"/>
</dbReference>
<evidence type="ECO:0000313" key="3">
    <source>
        <dbReference type="Proteomes" id="UP001205919"/>
    </source>
</evidence>
<proteinExistence type="predicted"/>
<dbReference type="PANTHER" id="PTHR22916:SF3">
    <property type="entry name" value="UDP-GLCNAC:BETAGAL BETA-1,3-N-ACETYLGLUCOSAMINYLTRANSFERASE-LIKE PROTEIN 1"/>
    <property type="match status" value="1"/>
</dbReference>
<organism evidence="2 3">
    <name type="scientific">Cloacibacillus evryensis</name>
    <dbReference type="NCBI Taxonomy" id="508460"/>
    <lineage>
        <taxon>Bacteria</taxon>
        <taxon>Thermotogati</taxon>
        <taxon>Synergistota</taxon>
        <taxon>Synergistia</taxon>
        <taxon>Synergistales</taxon>
        <taxon>Synergistaceae</taxon>
        <taxon>Cloacibacillus</taxon>
    </lineage>
</organism>
<evidence type="ECO:0000313" key="2">
    <source>
        <dbReference type="EMBL" id="MCQ4814663.1"/>
    </source>
</evidence>